<accession>A0ABW2HBH7</accession>
<proteinExistence type="inferred from homology"/>
<keyword evidence="2 4" id="KW-0808">Transferase</keyword>
<dbReference type="RefSeq" id="WP_262872714.1">
    <property type="nucleotide sequence ID" value="NZ_BAABKW010000018.1"/>
</dbReference>
<dbReference type="Gene3D" id="3.90.550.10">
    <property type="entry name" value="Spore Coat Polysaccharide Biosynthesis Protein SpsA, Chain A"/>
    <property type="match status" value="1"/>
</dbReference>
<dbReference type="InterPro" id="IPR034683">
    <property type="entry name" value="IspD/TarI"/>
</dbReference>
<dbReference type="Pfam" id="PF01128">
    <property type="entry name" value="IspD"/>
    <property type="match status" value="1"/>
</dbReference>
<dbReference type="InterPro" id="IPR001228">
    <property type="entry name" value="IspD"/>
</dbReference>
<feature type="site" description="Transition state stabilizer" evidence="4">
    <location>
        <position position="25"/>
    </location>
</feature>
<dbReference type="PANTHER" id="PTHR32125:SF4">
    <property type="entry name" value="2-C-METHYL-D-ERYTHRITOL 4-PHOSPHATE CYTIDYLYLTRANSFERASE, CHLOROPLASTIC"/>
    <property type="match status" value="1"/>
</dbReference>
<dbReference type="SUPFAM" id="SSF51735">
    <property type="entry name" value="NAD(P)-binding Rossmann-fold domains"/>
    <property type="match status" value="1"/>
</dbReference>
<dbReference type="SUPFAM" id="SSF53448">
    <property type="entry name" value="Nucleotide-diphospho-sugar transferases"/>
    <property type="match status" value="1"/>
</dbReference>
<dbReference type="InterPro" id="IPR020904">
    <property type="entry name" value="Sc_DH/Rdtase_CS"/>
</dbReference>
<dbReference type="CDD" id="cd05233">
    <property type="entry name" value="SDR_c"/>
    <property type="match status" value="1"/>
</dbReference>
<dbReference type="Pfam" id="PF13561">
    <property type="entry name" value="adh_short_C2"/>
    <property type="match status" value="1"/>
</dbReference>
<dbReference type="InterPro" id="IPR036291">
    <property type="entry name" value="NAD(P)-bd_dom_sf"/>
</dbReference>
<dbReference type="PIRSF" id="PIRSF036586">
    <property type="entry name" value="CDP-ribitol_syn"/>
    <property type="match status" value="1"/>
</dbReference>
<feature type="site" description="Positions MEP for the nucleophilic attack" evidence="4">
    <location>
        <position position="158"/>
    </location>
</feature>
<keyword evidence="4" id="KW-0414">Isoprene biosynthesis</keyword>
<evidence type="ECO:0000313" key="6">
    <source>
        <dbReference type="Proteomes" id="UP001596507"/>
    </source>
</evidence>
<evidence type="ECO:0000256" key="1">
    <source>
        <dbReference type="ARBA" id="ARBA00006484"/>
    </source>
</evidence>
<evidence type="ECO:0000256" key="4">
    <source>
        <dbReference type="HAMAP-Rule" id="MF_00108"/>
    </source>
</evidence>
<reference evidence="6" key="1">
    <citation type="journal article" date="2019" name="Int. J. Syst. Evol. Microbiol.">
        <title>The Global Catalogue of Microorganisms (GCM) 10K type strain sequencing project: providing services to taxonomists for standard genome sequencing and annotation.</title>
        <authorList>
            <consortium name="The Broad Institute Genomics Platform"/>
            <consortium name="The Broad Institute Genome Sequencing Center for Infectious Disease"/>
            <person name="Wu L."/>
            <person name="Ma J."/>
        </authorList>
    </citation>
    <scope>NUCLEOTIDE SEQUENCE [LARGE SCALE GENOMIC DNA]</scope>
    <source>
        <strain evidence="6">CGMCC 1.15772</strain>
    </source>
</reference>
<dbReference type="InterPro" id="IPR029044">
    <property type="entry name" value="Nucleotide-diphossugar_trans"/>
</dbReference>
<dbReference type="PRINTS" id="PR00080">
    <property type="entry name" value="SDRFAMILY"/>
</dbReference>
<comment type="pathway">
    <text evidence="4">Isoprenoid biosynthesis; isopentenyl diphosphate biosynthesis via DXP pathway; isopentenyl diphosphate from 1-deoxy-D-xylulose 5-phosphate: step 2/6.</text>
</comment>
<dbReference type="EMBL" id="JBHTBE010000001">
    <property type="protein sequence ID" value="MFC7267785.1"/>
    <property type="molecule type" value="Genomic_DNA"/>
</dbReference>
<name>A0ABW2HBH7_9MICO</name>
<dbReference type="PROSITE" id="PS00061">
    <property type="entry name" value="ADH_SHORT"/>
    <property type="match status" value="1"/>
</dbReference>
<gene>
    <name evidence="4" type="primary">ispD</name>
    <name evidence="5" type="ORF">ACFQRL_02290</name>
</gene>
<feature type="site" description="Transition state stabilizer" evidence="4">
    <location>
        <position position="18"/>
    </location>
</feature>
<dbReference type="PANTHER" id="PTHR32125">
    <property type="entry name" value="2-C-METHYL-D-ERYTHRITOL 4-PHOSPHATE CYTIDYLYLTRANSFERASE, CHLOROPLASTIC"/>
    <property type="match status" value="1"/>
</dbReference>
<evidence type="ECO:0000256" key="3">
    <source>
        <dbReference type="ARBA" id="ARBA00022695"/>
    </source>
</evidence>
<dbReference type="PRINTS" id="PR00081">
    <property type="entry name" value="GDHRDH"/>
</dbReference>
<dbReference type="InterPro" id="IPR002347">
    <property type="entry name" value="SDR_fam"/>
</dbReference>
<comment type="similarity">
    <text evidence="1">Belongs to the short-chain dehydrogenases/reductases (SDR) family.</text>
</comment>
<organism evidence="5 6">
    <name type="scientific">Microbacterium fluvii</name>
    <dbReference type="NCBI Taxonomy" id="415215"/>
    <lineage>
        <taxon>Bacteria</taxon>
        <taxon>Bacillati</taxon>
        <taxon>Actinomycetota</taxon>
        <taxon>Actinomycetes</taxon>
        <taxon>Micrococcales</taxon>
        <taxon>Microbacteriaceae</taxon>
        <taxon>Microbacterium</taxon>
    </lineage>
</organism>
<dbReference type="InterPro" id="IPR050088">
    <property type="entry name" value="IspD/TarI_cytidylyltransf_bact"/>
</dbReference>
<feature type="site" description="Positions MEP for the nucleophilic attack" evidence="4">
    <location>
        <position position="217"/>
    </location>
</feature>
<keyword evidence="6" id="KW-1185">Reference proteome</keyword>
<comment type="function">
    <text evidence="4">Catalyzes the formation of 4-diphosphocytidyl-2-C-methyl-D-erythritol from CTP and 2-C-methyl-D-erythritol 4-phosphate (MEP).</text>
</comment>
<comment type="similarity">
    <text evidence="4">Belongs to the IspD/TarI cytidylyltransferase family. IspD subfamily.</text>
</comment>
<sequence>MPPTRTVAVILAGGIGVRVGLGIPKQLIKIAGKAIVEHTLDVVNASPVIDEVVIVMNSGSLSELDSLKDPERFPKLTRIIPGGLSRNDSTQAALAVLGDDPATKVILHDAVRPFVSDRILEDCVEALDDYDAVDVAIPSADTIIEIDAASHITNIPDRSTLRRGQTPQAFRLGTIREAYRLAEQDKTFHATDDCGVVFTYLPHVPIYVVEGSAENMKITEPIDVHIADKLFQLQSESLSAVDELPDLDGKVVVVFGGSYGIGKSIGDLAARAGAQVHEFSRSSTGTDVRSPAQVQDALASAHRAAGRIDLVVMSAGVLQMGPLTETDVDDIAASIETNFVAPVFVARAAHEYLTQTGGQLLLFTSSSHTRGRANYGIYSASKAAIVNLTQALSEEWAPDGVRVNCINPQRTRTPMRTKAFGEEPEDSLLDPDDVASVSLQVLASDLTGQIVTVQVEQMRKR</sequence>
<dbReference type="HAMAP" id="MF_00108">
    <property type="entry name" value="IspD"/>
    <property type="match status" value="1"/>
</dbReference>
<dbReference type="CDD" id="cd02516">
    <property type="entry name" value="CDP-ME_synthetase"/>
    <property type="match status" value="1"/>
</dbReference>
<keyword evidence="3 4" id="KW-0548">Nucleotidyltransferase</keyword>
<comment type="caution">
    <text evidence="5">The sequence shown here is derived from an EMBL/GenBank/DDBJ whole genome shotgun (WGS) entry which is preliminary data.</text>
</comment>
<dbReference type="Gene3D" id="3.40.50.720">
    <property type="entry name" value="NAD(P)-binding Rossmann-like Domain"/>
    <property type="match status" value="1"/>
</dbReference>
<comment type="catalytic activity">
    <reaction evidence="4">
        <text>2-C-methyl-D-erythritol 4-phosphate + CTP + H(+) = 4-CDP-2-C-methyl-D-erythritol + diphosphate</text>
        <dbReference type="Rhea" id="RHEA:13429"/>
        <dbReference type="ChEBI" id="CHEBI:15378"/>
        <dbReference type="ChEBI" id="CHEBI:33019"/>
        <dbReference type="ChEBI" id="CHEBI:37563"/>
        <dbReference type="ChEBI" id="CHEBI:57823"/>
        <dbReference type="ChEBI" id="CHEBI:58262"/>
        <dbReference type="EC" id="2.7.7.60"/>
    </reaction>
</comment>
<dbReference type="InterPro" id="IPR012115">
    <property type="entry name" value="CDP-ribitol_syn"/>
</dbReference>
<protein>
    <recommendedName>
        <fullName evidence="4">2-C-methyl-D-erythritol 4-phosphate cytidylyltransferase</fullName>
        <ecNumber evidence="4">2.7.7.60</ecNumber>
    </recommendedName>
    <alternativeName>
        <fullName evidence="4">4-diphosphocytidyl-2C-methyl-D-erythritol synthase</fullName>
    </alternativeName>
    <alternativeName>
        <fullName evidence="4">MEP cytidylyltransferase</fullName>
        <shortName evidence="4">MCT</shortName>
    </alternativeName>
</protein>
<evidence type="ECO:0000313" key="5">
    <source>
        <dbReference type="EMBL" id="MFC7267785.1"/>
    </source>
</evidence>
<evidence type="ECO:0000256" key="2">
    <source>
        <dbReference type="ARBA" id="ARBA00022679"/>
    </source>
</evidence>
<dbReference type="Proteomes" id="UP001596507">
    <property type="component" value="Unassembled WGS sequence"/>
</dbReference>
<dbReference type="EC" id="2.7.7.60" evidence="4"/>